<dbReference type="AlphaFoldDB" id="A0A0R1NTD3"/>
<feature type="binding site" evidence="6">
    <location>
        <position position="234"/>
    </location>
    <ligand>
        <name>substrate</name>
    </ligand>
</feature>
<feature type="active site" description="Proton donor" evidence="5">
    <location>
        <position position="234"/>
    </location>
</feature>
<evidence type="ECO:0000256" key="2">
    <source>
        <dbReference type="ARBA" id="ARBA00022676"/>
    </source>
</evidence>
<dbReference type="Pfam" id="PF00128">
    <property type="entry name" value="Alpha-amylase"/>
    <property type="match status" value="1"/>
</dbReference>
<feature type="binding site" evidence="6">
    <location>
        <begin position="191"/>
        <end position="193"/>
    </location>
    <ligand>
        <name>substrate</name>
    </ligand>
</feature>
<dbReference type="STRING" id="1423748.FC37_GL001747"/>
<feature type="domain" description="Glycosyl hydrolase family 13 catalytic" evidence="7">
    <location>
        <begin position="6"/>
        <end position="423"/>
    </location>
</feature>
<dbReference type="InterPro" id="IPR022527">
    <property type="entry name" value="Sucrose_phospho"/>
</dbReference>
<sequence>MKLQNKAMLITYADSLGHNLKDLSYVMDHYFKKAIGGIHLLPIFPSNGDRGFSPTRYDVVDPKFGSWEDVEKLGQQYYLMFDFMINHLSKHSAYFQDFEAKHDQSKYSDLFLSWDKFWPAGRPIQKDIDLIYKRKAKAPYQDIEFKDGSHEKMWNTFGPDQMDLDVRTKTTQEFIKNNLQNLAKHGASLIRLDAFAYAIKKLDTNDFFVEPEIWSLLEEVNDYLKDTPATILPEIHEHYTMPFKVAKHGYFIYDFALPMVLLYSLYSGNSTQLANWLKKCPMKQFTTLDTHDGLGVVDAKDVLTDEQIDYTTKKLYQIGANVKKKYSSAEYHNLDIYQINTTYYSALGNDDKKYFLARLLQIFAPGIPQIYYVGLLAGENDIQLLEKTKEGRDINRHYYELAEIKKQVNRPVVKSLIKLLEFRNSAAAFDLDGSIDVATPSDHEIVITRMNKAKTDVASAKVDFQNLTYQVKYNDQVFGF</sequence>
<dbReference type="EMBL" id="AZEL01000053">
    <property type="protein sequence ID" value="KRL20898.1"/>
    <property type="molecule type" value="Genomic_DNA"/>
</dbReference>
<dbReference type="InterPro" id="IPR045857">
    <property type="entry name" value="O16G_dom_2"/>
</dbReference>
<comment type="similarity">
    <text evidence="1 4">Belongs to the glycosyl hydrolase 13 family. Sucrose phosphorylase subfamily.</text>
</comment>
<evidence type="ECO:0000313" key="9">
    <source>
        <dbReference type="Proteomes" id="UP000051311"/>
    </source>
</evidence>
<dbReference type="RefSeq" id="WP_025006057.1">
    <property type="nucleotide sequence ID" value="NZ_AZEL01000053.1"/>
</dbReference>
<feature type="binding site" evidence="6">
    <location>
        <begin position="291"/>
        <end position="292"/>
    </location>
    <ligand>
        <name>substrate</name>
    </ligand>
</feature>
<dbReference type="SMART" id="SM00642">
    <property type="entry name" value="Aamy"/>
    <property type="match status" value="1"/>
</dbReference>
<evidence type="ECO:0000259" key="7">
    <source>
        <dbReference type="SMART" id="SM00642"/>
    </source>
</evidence>
<proteinExistence type="inferred from homology"/>
<dbReference type="InterPro" id="IPR006047">
    <property type="entry name" value="GH13_cat_dom"/>
</dbReference>
<dbReference type="GO" id="GO:0005975">
    <property type="term" value="P:carbohydrate metabolic process"/>
    <property type="evidence" value="ECO:0007669"/>
    <property type="project" value="InterPro"/>
</dbReference>
<accession>A0A0R1NTD3</accession>
<dbReference type="PATRIC" id="fig|1423748.3.peg.1815"/>
<dbReference type="PANTHER" id="PTHR38784">
    <property type="entry name" value="SUCROSE PHOSPHORYLASE"/>
    <property type="match status" value="1"/>
</dbReference>
<evidence type="ECO:0000313" key="8">
    <source>
        <dbReference type="EMBL" id="KRL20898.1"/>
    </source>
</evidence>
<reference evidence="8 9" key="1">
    <citation type="journal article" date="2015" name="Genome Announc.">
        <title>Expanding the biotechnology potential of lactobacilli through comparative genomics of 213 strains and associated genera.</title>
        <authorList>
            <person name="Sun Z."/>
            <person name="Harris H.M."/>
            <person name="McCann A."/>
            <person name="Guo C."/>
            <person name="Argimon S."/>
            <person name="Zhang W."/>
            <person name="Yang X."/>
            <person name="Jeffery I.B."/>
            <person name="Cooney J.C."/>
            <person name="Kagawa T.F."/>
            <person name="Liu W."/>
            <person name="Song Y."/>
            <person name="Salvetti E."/>
            <person name="Wrobel A."/>
            <person name="Rasinkangas P."/>
            <person name="Parkhill J."/>
            <person name="Rea M.C."/>
            <person name="O'Sullivan O."/>
            <person name="Ritari J."/>
            <person name="Douillard F.P."/>
            <person name="Paul Ross R."/>
            <person name="Yang R."/>
            <person name="Briner A.E."/>
            <person name="Felis G.E."/>
            <person name="de Vos W.M."/>
            <person name="Barrangou R."/>
            <person name="Klaenhammer T.R."/>
            <person name="Caufield P.W."/>
            <person name="Cui Y."/>
            <person name="Zhang H."/>
            <person name="O'Toole P.W."/>
        </authorList>
    </citation>
    <scope>NUCLEOTIDE SEQUENCE [LARGE SCALE GENOMIC DNA]</scope>
    <source>
        <strain evidence="8 9">DSM 10532</strain>
    </source>
</reference>
<dbReference type="EC" id="2.4.1.7" evidence="4"/>
<gene>
    <name evidence="8" type="ORF">FC37_GL001747</name>
</gene>
<evidence type="ECO:0000256" key="3">
    <source>
        <dbReference type="ARBA" id="ARBA00022679"/>
    </source>
</evidence>
<keyword evidence="3 4" id="KW-0808">Transferase</keyword>
<dbReference type="eggNOG" id="COG0366">
    <property type="taxonomic scope" value="Bacteria"/>
</dbReference>
<dbReference type="Gene3D" id="3.20.20.80">
    <property type="entry name" value="Glycosidases"/>
    <property type="match status" value="1"/>
</dbReference>
<dbReference type="Gene3D" id="3.90.400.10">
    <property type="entry name" value="Oligo-1,6-glucosidase, Domain 2"/>
    <property type="match status" value="1"/>
</dbReference>
<dbReference type="PIRSF" id="PIRSF003059">
    <property type="entry name" value="Sucrose_phosphorylase"/>
    <property type="match status" value="1"/>
</dbReference>
<evidence type="ECO:0000256" key="1">
    <source>
        <dbReference type="ARBA" id="ARBA00008452"/>
    </source>
</evidence>
<dbReference type="NCBIfam" id="TIGR03852">
    <property type="entry name" value="sucrose_gtfA"/>
    <property type="match status" value="1"/>
</dbReference>
<dbReference type="InterPro" id="IPR016377">
    <property type="entry name" value="Sucrose_GGa_phosphorylase-rel"/>
</dbReference>
<organism evidence="8 9">
    <name type="scientific">Lactobacillus gallinarum DSM 10532 = JCM 2011</name>
    <dbReference type="NCBI Taxonomy" id="1423748"/>
    <lineage>
        <taxon>Bacteria</taxon>
        <taxon>Bacillati</taxon>
        <taxon>Bacillota</taxon>
        <taxon>Bacilli</taxon>
        <taxon>Lactobacillales</taxon>
        <taxon>Lactobacillaceae</taxon>
        <taxon>Lactobacillus</taxon>
    </lineage>
</organism>
<comment type="caution">
    <text evidence="8">The sequence shown here is derived from an EMBL/GenBank/DDBJ whole genome shotgun (WGS) entry which is preliminary data.</text>
</comment>
<feature type="binding site" evidence="6">
    <location>
        <position position="87"/>
    </location>
    <ligand>
        <name>substrate</name>
    </ligand>
</feature>
<keyword evidence="2 4" id="KW-0328">Glycosyltransferase</keyword>
<evidence type="ECO:0000256" key="4">
    <source>
        <dbReference type="PIRNR" id="PIRNR003059"/>
    </source>
</evidence>
<dbReference type="GO" id="GO:0009018">
    <property type="term" value="F:sucrose phosphorylase activity"/>
    <property type="evidence" value="ECO:0007669"/>
    <property type="project" value="UniProtKB-EC"/>
</dbReference>
<dbReference type="InterPro" id="IPR017853">
    <property type="entry name" value="GH"/>
</dbReference>
<comment type="catalytic activity">
    <reaction evidence="4">
        <text>sucrose + phosphate = D-fructose + alpha-D-glucose 1-phosphate</text>
        <dbReference type="Rhea" id="RHEA:24048"/>
        <dbReference type="ChEBI" id="CHEBI:17992"/>
        <dbReference type="ChEBI" id="CHEBI:37721"/>
        <dbReference type="ChEBI" id="CHEBI:43474"/>
        <dbReference type="ChEBI" id="CHEBI:58601"/>
        <dbReference type="EC" id="2.4.1.7"/>
    </reaction>
</comment>
<feature type="binding site" evidence="6">
    <location>
        <begin position="335"/>
        <end position="338"/>
    </location>
    <ligand>
        <name>substrate</name>
    </ligand>
</feature>
<dbReference type="PANTHER" id="PTHR38784:SF1">
    <property type="entry name" value="SUCROSE PHOSPHORYLASE"/>
    <property type="match status" value="1"/>
</dbReference>
<dbReference type="CDD" id="cd11355">
    <property type="entry name" value="AmyAc_Sucrose_phosphorylase"/>
    <property type="match status" value="1"/>
</dbReference>
<feature type="binding site" evidence="6">
    <location>
        <position position="392"/>
    </location>
    <ligand>
        <name>substrate</name>
    </ligand>
</feature>
<evidence type="ECO:0000256" key="6">
    <source>
        <dbReference type="PIRSR" id="PIRSR003059-2"/>
    </source>
</evidence>
<evidence type="ECO:0000256" key="5">
    <source>
        <dbReference type="PIRSR" id="PIRSR003059-1"/>
    </source>
</evidence>
<name>A0A0R1NTD3_9LACO</name>
<dbReference type="OrthoDB" id="9805159at2"/>
<protein>
    <recommendedName>
        <fullName evidence="4">Sucrose phosphorylase</fullName>
        <ecNumber evidence="4">2.4.1.7</ecNumber>
    </recommendedName>
    <alternativeName>
        <fullName evidence="4">Sucrose glucosyltransferase</fullName>
    </alternativeName>
</protein>
<feature type="active site" description="Nucleophile" evidence="5">
    <location>
        <position position="193"/>
    </location>
</feature>
<dbReference type="Proteomes" id="UP000051311">
    <property type="component" value="Unassembled WGS sequence"/>
</dbReference>
<feature type="binding site" evidence="6">
    <location>
        <position position="49"/>
    </location>
    <ligand>
        <name>substrate</name>
    </ligand>
</feature>
<dbReference type="SUPFAM" id="SSF51445">
    <property type="entry name" value="(Trans)glycosidases"/>
    <property type="match status" value="1"/>
</dbReference>